<dbReference type="Proteomes" id="UP000019277">
    <property type="component" value="Unassembled WGS sequence"/>
</dbReference>
<proteinExistence type="predicted"/>
<accession>W7IS57</accession>
<keyword evidence="3" id="KW-1185">Reference proteome</keyword>
<name>W7IS57_9PSEU</name>
<feature type="compositionally biased region" description="Basic and acidic residues" evidence="1">
    <location>
        <begin position="15"/>
        <end position="24"/>
    </location>
</feature>
<dbReference type="STRING" id="909613.UO65_0915"/>
<evidence type="ECO:0000313" key="2">
    <source>
        <dbReference type="EMBL" id="EWC63755.1"/>
    </source>
</evidence>
<feature type="region of interest" description="Disordered" evidence="1">
    <location>
        <begin position="1"/>
        <end position="83"/>
    </location>
</feature>
<comment type="caution">
    <text evidence="2">The sequence shown here is derived from an EMBL/GenBank/DDBJ whole genome shotgun (WGS) entry which is preliminary data.</text>
</comment>
<gene>
    <name evidence="2" type="ORF">UO65_0915</name>
</gene>
<evidence type="ECO:0000256" key="1">
    <source>
        <dbReference type="SAM" id="MobiDB-lite"/>
    </source>
</evidence>
<reference evidence="2 3" key="1">
    <citation type="journal article" date="2014" name="Genome Announc.">
        <title>Draft Genome Sequence of the Antitrypanosomally Active Sponge-Associated Bacterium Actinokineospora sp. Strain EG49.</title>
        <authorList>
            <person name="Harjes J."/>
            <person name="Ryu T."/>
            <person name="Abdelmohsen U.R."/>
            <person name="Moitinho-Silva L."/>
            <person name="Horn H."/>
            <person name="Ravasi T."/>
            <person name="Hentschel U."/>
        </authorList>
    </citation>
    <scope>NUCLEOTIDE SEQUENCE [LARGE SCALE GENOMIC DNA]</scope>
    <source>
        <strain evidence="2 3">EG49</strain>
    </source>
</reference>
<protein>
    <submittedName>
        <fullName evidence="2">Uncharacterized protein</fullName>
    </submittedName>
</protein>
<organism evidence="2 3">
    <name type="scientific">Actinokineospora spheciospongiae</name>
    <dbReference type="NCBI Taxonomy" id="909613"/>
    <lineage>
        <taxon>Bacteria</taxon>
        <taxon>Bacillati</taxon>
        <taxon>Actinomycetota</taxon>
        <taxon>Actinomycetes</taxon>
        <taxon>Pseudonocardiales</taxon>
        <taxon>Pseudonocardiaceae</taxon>
        <taxon>Actinokineospora</taxon>
    </lineage>
</organism>
<dbReference type="EMBL" id="AYXG01000036">
    <property type="protein sequence ID" value="EWC63755.1"/>
    <property type="molecule type" value="Genomic_DNA"/>
</dbReference>
<evidence type="ECO:0000313" key="3">
    <source>
        <dbReference type="Proteomes" id="UP000019277"/>
    </source>
</evidence>
<dbReference type="AlphaFoldDB" id="W7IS57"/>
<sequence>MQGLGHSGTAIPDPDFTRWEELPTGRRGWKRPRGRASADRVSGFVPVPQTFDTDGVEVSTADRGPAVPEWDGRVPTSGIRCPT</sequence>